<dbReference type="PANTHER" id="PTHR12631">
    <property type="entry name" value="ALPHA-L-IDURONIDASE"/>
    <property type="match status" value="1"/>
</dbReference>
<organism evidence="3 4">
    <name type="scientific">Uliginosibacterium paludis</name>
    <dbReference type="NCBI Taxonomy" id="1615952"/>
    <lineage>
        <taxon>Bacteria</taxon>
        <taxon>Pseudomonadati</taxon>
        <taxon>Pseudomonadota</taxon>
        <taxon>Betaproteobacteria</taxon>
        <taxon>Rhodocyclales</taxon>
        <taxon>Zoogloeaceae</taxon>
        <taxon>Uliginosibacterium</taxon>
    </lineage>
</organism>
<dbReference type="PANTHER" id="PTHR12631:SF10">
    <property type="entry name" value="BETA-XYLOSIDASE-LIKE PROTEIN-RELATED"/>
    <property type="match status" value="1"/>
</dbReference>
<dbReference type="InterPro" id="IPR017853">
    <property type="entry name" value="GH"/>
</dbReference>
<dbReference type="EMBL" id="JBEWLZ010000003">
    <property type="protein sequence ID" value="MET1489522.1"/>
    <property type="molecule type" value="Genomic_DNA"/>
</dbReference>
<feature type="signal peptide" evidence="2">
    <location>
        <begin position="1"/>
        <end position="23"/>
    </location>
</feature>
<evidence type="ECO:0000313" key="4">
    <source>
        <dbReference type="Proteomes" id="UP001548590"/>
    </source>
</evidence>
<evidence type="ECO:0000256" key="1">
    <source>
        <dbReference type="SAM" id="MobiDB-lite"/>
    </source>
</evidence>
<keyword evidence="4" id="KW-1185">Reference proteome</keyword>
<protein>
    <recommendedName>
        <fullName evidence="5">Cellulase (Glycosyl hydrolase family 5)</fullName>
    </recommendedName>
</protein>
<feature type="region of interest" description="Disordered" evidence="1">
    <location>
        <begin position="417"/>
        <end position="443"/>
    </location>
</feature>
<dbReference type="InterPro" id="IPR051923">
    <property type="entry name" value="Glycosyl_Hydrolase_39"/>
</dbReference>
<sequence>MDTRPGWIALLALALSTAQPARAGDGRFGDTLCLNVKFAQGQPLDDLPMLKDLGVRWVRDTVPWFDIEPSPGKYVDFPPALAQRLEYYRKNRIGLVMLLAYENARAYPDTPQKPHNSISPEAYGRYAAEMARRLKAMGLTFIIELWNEPHNSLYHTLGGNWNAAPPSPWVDHYLAMVATATAQIKKVDPAIKVINDDDMWVIHYHFLAGGLTRQIDGLGVHPYTGGDMPELTAVTHDTDWTRPYTVVDEDRSFGSAMRRLFAFGEQKLGKRPEIWLTEWGWGVGENSPLGPVREETVAGYLPRAFILAAAAGAKATCWFSSQDSVDGPMGLTENGGRKRAAYAAYKQLNAELGASRYICQLPSSGPANSRQLSFLFQDTRGPIVASWRAMPALSDSGRVDYQRPAVAPACAAPSAIEPVKPDATPGRKAATTDVALNVPDTLQ</sequence>
<evidence type="ECO:0008006" key="5">
    <source>
        <dbReference type="Google" id="ProtNLM"/>
    </source>
</evidence>
<reference evidence="3 4" key="1">
    <citation type="submission" date="2024-07" db="EMBL/GenBank/DDBJ databases">
        <title>Uliginosibacterium paludis KCTC:42655.</title>
        <authorList>
            <person name="Kim M.K."/>
        </authorList>
    </citation>
    <scope>NUCLEOTIDE SEQUENCE [LARGE SCALE GENOMIC DNA]</scope>
    <source>
        <strain evidence="3 4">KCTC 42655</strain>
    </source>
</reference>
<dbReference type="Gene3D" id="3.20.20.80">
    <property type="entry name" value="Glycosidases"/>
    <property type="match status" value="1"/>
</dbReference>
<name>A0ABV2CP08_9RHOO</name>
<proteinExistence type="predicted"/>
<evidence type="ECO:0000256" key="2">
    <source>
        <dbReference type="SAM" id="SignalP"/>
    </source>
</evidence>
<comment type="caution">
    <text evidence="3">The sequence shown here is derived from an EMBL/GenBank/DDBJ whole genome shotgun (WGS) entry which is preliminary data.</text>
</comment>
<dbReference type="RefSeq" id="WP_345925330.1">
    <property type="nucleotide sequence ID" value="NZ_JBDIVF010000002.1"/>
</dbReference>
<dbReference type="Proteomes" id="UP001548590">
    <property type="component" value="Unassembled WGS sequence"/>
</dbReference>
<evidence type="ECO:0000313" key="3">
    <source>
        <dbReference type="EMBL" id="MET1489522.1"/>
    </source>
</evidence>
<feature type="chain" id="PRO_5046789748" description="Cellulase (Glycosyl hydrolase family 5)" evidence="2">
    <location>
        <begin position="24"/>
        <end position="443"/>
    </location>
</feature>
<gene>
    <name evidence="3" type="ORF">ABVT11_06755</name>
</gene>
<keyword evidence="2" id="KW-0732">Signal</keyword>
<dbReference type="SUPFAM" id="SSF51445">
    <property type="entry name" value="(Trans)glycosidases"/>
    <property type="match status" value="1"/>
</dbReference>
<accession>A0ABV2CP08</accession>